<protein>
    <submittedName>
        <fullName evidence="5">Integrase</fullName>
    </submittedName>
</protein>
<evidence type="ECO:0000259" key="4">
    <source>
        <dbReference type="PROSITE" id="PS51898"/>
    </source>
</evidence>
<name>A0A124GFK4_RHILI</name>
<dbReference type="SUPFAM" id="SSF56349">
    <property type="entry name" value="DNA breaking-rejoining enzymes"/>
    <property type="match status" value="1"/>
</dbReference>
<evidence type="ECO:0000256" key="2">
    <source>
        <dbReference type="ARBA" id="ARBA00022908"/>
    </source>
</evidence>
<dbReference type="OrthoDB" id="5464621at2"/>
<dbReference type="GO" id="GO:0003677">
    <property type="term" value="F:DNA binding"/>
    <property type="evidence" value="ECO:0007669"/>
    <property type="project" value="InterPro"/>
</dbReference>
<feature type="domain" description="Tyr recombinase" evidence="4">
    <location>
        <begin position="97"/>
        <end position="293"/>
    </location>
</feature>
<dbReference type="InterPro" id="IPR013762">
    <property type="entry name" value="Integrase-like_cat_sf"/>
</dbReference>
<proteinExistence type="predicted"/>
<gene>
    <name evidence="5" type="ORF">AU467_32620</name>
</gene>
<accession>A0A124GFK4</accession>
<dbReference type="Pfam" id="PF00589">
    <property type="entry name" value="Phage_integrase"/>
    <property type="match status" value="1"/>
</dbReference>
<evidence type="ECO:0000313" key="5">
    <source>
        <dbReference type="EMBL" id="KUM23902.1"/>
    </source>
</evidence>
<evidence type="ECO:0000313" key="6">
    <source>
        <dbReference type="Proteomes" id="UP000053176"/>
    </source>
</evidence>
<keyword evidence="3" id="KW-0233">DNA recombination</keyword>
<dbReference type="InterPro" id="IPR050090">
    <property type="entry name" value="Tyrosine_recombinase_XerCD"/>
</dbReference>
<dbReference type="Gene3D" id="1.10.443.10">
    <property type="entry name" value="Intergrase catalytic core"/>
    <property type="match status" value="1"/>
</dbReference>
<evidence type="ECO:0000256" key="3">
    <source>
        <dbReference type="ARBA" id="ARBA00023172"/>
    </source>
</evidence>
<dbReference type="InterPro" id="IPR011010">
    <property type="entry name" value="DNA_brk_join_enz"/>
</dbReference>
<dbReference type="PANTHER" id="PTHR30349">
    <property type="entry name" value="PHAGE INTEGRASE-RELATED"/>
    <property type="match status" value="1"/>
</dbReference>
<evidence type="ECO:0000256" key="1">
    <source>
        <dbReference type="ARBA" id="ARBA00022829"/>
    </source>
</evidence>
<keyword evidence="2" id="KW-0229">DNA integration</keyword>
<dbReference type="EMBL" id="LPWA01000152">
    <property type="protein sequence ID" value="KUM23902.1"/>
    <property type="molecule type" value="Genomic_DNA"/>
</dbReference>
<dbReference type="GO" id="GO:0007059">
    <property type="term" value="P:chromosome segregation"/>
    <property type="evidence" value="ECO:0007669"/>
    <property type="project" value="UniProtKB-KW"/>
</dbReference>
<dbReference type="PANTHER" id="PTHR30349:SF81">
    <property type="entry name" value="TYROSINE RECOMBINASE XERC"/>
    <property type="match status" value="1"/>
</dbReference>
<keyword evidence="1" id="KW-0159">Chromosome partition</keyword>
<reference evidence="5 6" key="1">
    <citation type="submission" date="2015-12" db="EMBL/GenBank/DDBJ databases">
        <title>Draft genome sequence of Mesorhizobium sp. UFLA 01-765, a multitolerant efficient symbiont and plant-growth promoting strain isolated from Zn-mining soil using Leucaena leucocephala as a trap plant.</title>
        <authorList>
            <person name="Rangel W.M."/>
            <person name="Thijs S."/>
            <person name="Longatti S.M."/>
            <person name="Moreira F.M."/>
            <person name="Weyens N."/>
            <person name="Vangronsveld J."/>
            <person name="Van Hamme J.D."/>
            <person name="Bottos E.M."/>
            <person name="Rineau F."/>
        </authorList>
    </citation>
    <scope>NUCLEOTIDE SEQUENCE [LARGE SCALE GENOMIC DNA]</scope>
    <source>
        <strain evidence="5 6">UFLA 01-765</strain>
    </source>
</reference>
<dbReference type="GO" id="GO:0015074">
    <property type="term" value="P:DNA integration"/>
    <property type="evidence" value="ECO:0007669"/>
    <property type="project" value="UniProtKB-KW"/>
</dbReference>
<comment type="caution">
    <text evidence="5">The sequence shown here is derived from an EMBL/GenBank/DDBJ whole genome shotgun (WGS) entry which is preliminary data.</text>
</comment>
<sequence length="304" mass="34030">MLSQDLARYVELQHRLGFRFRVQNTLLKSFVAFAEQHDDRHVQAARVFEWARLAPSPQQRRNRLLTVRRFALALSAEDRRHEIPPADALGHSPLERRIPHIYSADEISALMQAATCLEPAGSIRPLMYETLFGLIAATGMRISEALSLQLDDLTADGLIIRQTKFHKSRLLPLHGTTWDALDRYLVARRRLGTLNNALFVSAVGASPAYSTVIANFLQLARSIGLRGGPGQPGPCIHDLRHTFAVRSLEQCRHDRDATARHIVALSTYLGHAHVTDTYWYLQATPILMRQIAAAGEALHQGDVS</sequence>
<dbReference type="PROSITE" id="PS51898">
    <property type="entry name" value="TYR_RECOMBINASE"/>
    <property type="match status" value="1"/>
</dbReference>
<dbReference type="InterPro" id="IPR002104">
    <property type="entry name" value="Integrase_catalytic"/>
</dbReference>
<organism evidence="5 6">
    <name type="scientific">Rhizobium loti</name>
    <name type="common">Mesorhizobium loti</name>
    <dbReference type="NCBI Taxonomy" id="381"/>
    <lineage>
        <taxon>Bacteria</taxon>
        <taxon>Pseudomonadati</taxon>
        <taxon>Pseudomonadota</taxon>
        <taxon>Alphaproteobacteria</taxon>
        <taxon>Hyphomicrobiales</taxon>
        <taxon>Phyllobacteriaceae</taxon>
        <taxon>Mesorhizobium</taxon>
    </lineage>
</organism>
<dbReference type="Proteomes" id="UP000053176">
    <property type="component" value="Unassembled WGS sequence"/>
</dbReference>
<dbReference type="GO" id="GO:0006310">
    <property type="term" value="P:DNA recombination"/>
    <property type="evidence" value="ECO:0007669"/>
    <property type="project" value="UniProtKB-KW"/>
</dbReference>
<dbReference type="AlphaFoldDB" id="A0A124GFK4"/>